<dbReference type="Proteomes" id="UP000070089">
    <property type="component" value="Unassembled WGS sequence"/>
</dbReference>
<dbReference type="EMBL" id="JXTI01000015">
    <property type="protein sequence ID" value="KWX15088.1"/>
    <property type="molecule type" value="Genomic_DNA"/>
</dbReference>
<proteinExistence type="predicted"/>
<comment type="caution">
    <text evidence="1">The sequence shown here is derived from an EMBL/GenBank/DDBJ whole genome shotgun (WGS) entry which is preliminary data.</text>
</comment>
<reference evidence="1 2" key="1">
    <citation type="journal article" date="2015" name="Mol. Biochem. Parasitol.">
        <title>Identification of polymorphic genes for use in assemblage B genotyping assays through comparative genomics of multiple assemblage B Giardia duodenalis isolates.</title>
        <authorList>
            <person name="Wielinga C."/>
            <person name="Thompson R.C."/>
            <person name="Monis P."/>
            <person name="Ryan U."/>
        </authorList>
    </citation>
    <scope>NUCLEOTIDE SEQUENCE [LARGE SCALE GENOMIC DNA]</scope>
    <source>
        <strain evidence="1 2">BAH15c1</strain>
    </source>
</reference>
<evidence type="ECO:0000313" key="1">
    <source>
        <dbReference type="EMBL" id="KWX15088.1"/>
    </source>
</evidence>
<dbReference type="VEuPathDB" id="GiardiaDB:QR46_0891"/>
<name>A0A132NYE4_GIAIN</name>
<dbReference type="AlphaFoldDB" id="A0A132NYE4"/>
<protein>
    <submittedName>
        <fullName evidence="1">Uncharacterized protein</fullName>
    </submittedName>
</protein>
<dbReference type="OrthoDB" id="10302643at2759"/>
<evidence type="ECO:0000313" key="2">
    <source>
        <dbReference type="Proteomes" id="UP000070089"/>
    </source>
</evidence>
<organism evidence="1 2">
    <name type="scientific">Giardia duodenalis assemblage B</name>
    <dbReference type="NCBI Taxonomy" id="1394984"/>
    <lineage>
        <taxon>Eukaryota</taxon>
        <taxon>Metamonada</taxon>
        <taxon>Diplomonadida</taxon>
        <taxon>Hexamitidae</taxon>
        <taxon>Giardiinae</taxon>
        <taxon>Giardia</taxon>
    </lineage>
</organism>
<sequence>MMARTAVDEGRIGRGDGDAERVMCEAKDKKMATVLRQMIDVLDRAIELVDSTCTYLEVFHKNLDANTQTTRETDELEACADKILQNGKDFMDVYLQASGLHRSLSNKNASLGGQEANHVHFIFQTIASYLLLFNVSAKDIYAHTLTVEMMDSRPLRSVKNMVLKCL</sequence>
<gene>
    <name evidence="1" type="ORF">QR46_0891</name>
</gene>
<accession>A0A132NYE4</accession>